<evidence type="ECO:0000256" key="3">
    <source>
        <dbReference type="ARBA" id="ARBA00004906"/>
    </source>
</evidence>
<dbReference type="GO" id="GO:0042597">
    <property type="term" value="C:periplasmic space"/>
    <property type="evidence" value="ECO:0007669"/>
    <property type="project" value="UniProtKB-SubCell"/>
</dbReference>
<dbReference type="UniPathway" id="UPA00286"/>
<comment type="caution">
    <text evidence="17">The sequence shown here is derived from an EMBL/GenBank/DDBJ whole genome shotgun (WGS) entry which is preliminary data.</text>
</comment>
<evidence type="ECO:0000256" key="2">
    <source>
        <dbReference type="ARBA" id="ARBA00004418"/>
    </source>
</evidence>
<dbReference type="InterPro" id="IPR053409">
    <property type="entry name" value="Mannuronan_C5-epimerase"/>
</dbReference>
<gene>
    <name evidence="17" type="ORF">D3879_16675</name>
</gene>
<dbReference type="GO" id="GO:0016853">
    <property type="term" value="F:isomerase activity"/>
    <property type="evidence" value="ECO:0007669"/>
    <property type="project" value="UniProtKB-KW"/>
</dbReference>
<dbReference type="OrthoDB" id="6189730at2"/>
<dbReference type="NCBIfam" id="NF038177">
    <property type="entry name" value="epimerase_AlgG"/>
    <property type="match status" value="1"/>
</dbReference>
<dbReference type="GO" id="GO:0042121">
    <property type="term" value="P:alginic acid biosynthetic process"/>
    <property type="evidence" value="ECO:0007669"/>
    <property type="project" value="UniProtKB-UniPathway"/>
</dbReference>
<evidence type="ECO:0000256" key="8">
    <source>
        <dbReference type="ARBA" id="ARBA00022737"/>
    </source>
</evidence>
<dbReference type="Gene3D" id="2.160.20.10">
    <property type="entry name" value="Single-stranded right-handed beta-helix, Pectin lyase-like"/>
    <property type="match status" value="1"/>
</dbReference>
<evidence type="ECO:0000256" key="15">
    <source>
        <dbReference type="SAM" id="SignalP"/>
    </source>
</evidence>
<dbReference type="SUPFAM" id="SSF51126">
    <property type="entry name" value="Pectin lyase-like"/>
    <property type="match status" value="1"/>
</dbReference>
<keyword evidence="10" id="KW-0833">Ubl conjugation pathway</keyword>
<keyword evidence="8" id="KW-0677">Repeat</keyword>
<evidence type="ECO:0000256" key="12">
    <source>
        <dbReference type="ARBA" id="ARBA00023235"/>
    </source>
</evidence>
<dbReference type="PANTHER" id="PTHR22990">
    <property type="entry name" value="F-BOX ONLY PROTEIN"/>
    <property type="match status" value="1"/>
</dbReference>
<evidence type="ECO:0000259" key="16">
    <source>
        <dbReference type="SMART" id="SM00722"/>
    </source>
</evidence>
<dbReference type="SMART" id="SM00722">
    <property type="entry name" value="CASH"/>
    <property type="match status" value="1"/>
</dbReference>
<keyword evidence="18" id="KW-1185">Reference proteome</keyword>
<proteinExistence type="inferred from homology"/>
<dbReference type="EMBL" id="QYUR01000006">
    <property type="protein sequence ID" value="RJG09707.1"/>
    <property type="molecule type" value="Genomic_DNA"/>
</dbReference>
<evidence type="ECO:0000313" key="17">
    <source>
        <dbReference type="EMBL" id="RJG09707.1"/>
    </source>
</evidence>
<feature type="domain" description="Carbohydrate-binding/sugar hydrolysis" evidence="16">
    <location>
        <begin position="243"/>
        <end position="403"/>
    </location>
</feature>
<sequence>MDLHRAFWQRSGTSLALVAGLFWATAGQAGETAAPSEFAEAKRQAYQVSSIPADSLLLPAPKLPDLSPYTPEAVYAKLVRKPVGSVVVKRMLQQNPLIEFTGGDERLREWLKRQGEMPQVVFIEGGYVTPADLTRSLPEKYFRETEPGVYLARLPIVVSQGATLHIGKETKDFRLSSERGVFLINDGKLFITDTRLTAWREAENQQDWFKKKGRFRPFLNSWGGTETYIVNSVVSSLGYTASKSYGVSISQYSPAMHPIMQRSPPSGWLLNTMFDDMWYGFYCYEAYDVVLRGNTYRNNLVYGIDPHDRSRRLIIAENTAYGTVQKHGIIVSREVNDSWIFNNRSYENHLSGIVVDRSSVNNVLANNEVYRNKSDGITIYESGNNLLWANKAFNNGRHGIRVRNSSNVGLYENLAAANGLLGIYGHVKDLNGTDRDLQLDPFDMNLSLTVVGGRLIGNGSGAISVVTPQSVKLYRLEMLMPTKPTGIGMFGALADGKNQIIDLLVRQKKAVLVLPLDKLAQLQE</sequence>
<keyword evidence="11" id="KW-0016">Alginate biosynthesis</keyword>
<comment type="subcellular location">
    <subcellularLocation>
        <location evidence="2">Periplasm</location>
    </subcellularLocation>
</comment>
<dbReference type="SMART" id="SM00710">
    <property type="entry name" value="PbH1"/>
    <property type="match status" value="7"/>
</dbReference>
<evidence type="ECO:0000256" key="1">
    <source>
        <dbReference type="ARBA" id="ARBA00001550"/>
    </source>
</evidence>
<dbReference type="InterPro" id="IPR006633">
    <property type="entry name" value="Carb-bd_sugar_hydrolysis-dom"/>
</dbReference>
<comment type="pathway">
    <text evidence="4">Glycan biosynthesis; alginate biosynthesis.</text>
</comment>
<dbReference type="InterPro" id="IPR006626">
    <property type="entry name" value="PbH1"/>
</dbReference>
<dbReference type="InterPro" id="IPR012334">
    <property type="entry name" value="Pectin_lyas_fold"/>
</dbReference>
<dbReference type="NCBIfam" id="TIGR03804">
    <property type="entry name" value="para_beta_helix"/>
    <property type="match status" value="1"/>
</dbReference>
<keyword evidence="7 15" id="KW-0732">Signal</keyword>
<evidence type="ECO:0000256" key="7">
    <source>
        <dbReference type="ARBA" id="ARBA00022729"/>
    </source>
</evidence>
<dbReference type="Proteomes" id="UP000284021">
    <property type="component" value="Unassembled WGS sequence"/>
</dbReference>
<evidence type="ECO:0000256" key="9">
    <source>
        <dbReference type="ARBA" id="ARBA00022764"/>
    </source>
</evidence>
<keyword evidence="9" id="KW-0574">Periplasm</keyword>
<evidence type="ECO:0000256" key="5">
    <source>
        <dbReference type="ARBA" id="ARBA00010085"/>
    </source>
</evidence>
<evidence type="ECO:0000256" key="13">
    <source>
        <dbReference type="ARBA" id="ARBA00044319"/>
    </source>
</evidence>
<dbReference type="PANTHER" id="PTHR22990:SF15">
    <property type="entry name" value="F-BOX ONLY PROTEIN 10"/>
    <property type="match status" value="1"/>
</dbReference>
<accession>A0A418XB95</accession>
<evidence type="ECO:0000313" key="18">
    <source>
        <dbReference type="Proteomes" id="UP000284021"/>
    </source>
</evidence>
<dbReference type="InterPro" id="IPR022441">
    <property type="entry name" value="Para_beta_helix_rpt-2"/>
</dbReference>
<dbReference type="InterPro" id="IPR011050">
    <property type="entry name" value="Pectin_lyase_fold/virulence"/>
</dbReference>
<dbReference type="InterPro" id="IPR051550">
    <property type="entry name" value="SCF-Subunits/Alg-Epimerases"/>
</dbReference>
<comment type="pathway">
    <text evidence="3">Protein modification; protein ubiquitination.</text>
</comment>
<comment type="similarity">
    <text evidence="5">Belongs to the D-mannuronate C5-epimerase family.</text>
</comment>
<dbReference type="Pfam" id="PF05048">
    <property type="entry name" value="NosD"/>
    <property type="match status" value="1"/>
</dbReference>
<comment type="function">
    <text evidence="14">Catalyzes the epimerization of beta-D-mannuronate to alpha-L-guluronate during the synthesis of the linear polysaccharide alginate. In addition, is part of a periplasmic protein complex that protects alginate from degradation by AlgL by channeling the newly formed alginate polymer through a scaffold that transfers the alginate polymer through the periplasmic space to the outer membrane secretin AlgE.</text>
</comment>
<evidence type="ECO:0000256" key="6">
    <source>
        <dbReference type="ARBA" id="ARBA00012124"/>
    </source>
</evidence>
<dbReference type="InterPro" id="IPR007742">
    <property type="entry name" value="NosD_dom"/>
</dbReference>
<evidence type="ECO:0000256" key="11">
    <source>
        <dbReference type="ARBA" id="ARBA00022841"/>
    </source>
</evidence>
<dbReference type="RefSeq" id="WP_119955400.1">
    <property type="nucleotide sequence ID" value="NZ_QYUR01000006.1"/>
</dbReference>
<feature type="signal peptide" evidence="15">
    <location>
        <begin position="1"/>
        <end position="29"/>
    </location>
</feature>
<dbReference type="AlphaFoldDB" id="A0A418XB95"/>
<evidence type="ECO:0000256" key="4">
    <source>
        <dbReference type="ARBA" id="ARBA00005182"/>
    </source>
</evidence>
<dbReference type="EC" id="5.1.3.37" evidence="6"/>
<keyword evidence="12" id="KW-0413">Isomerase</keyword>
<comment type="catalytic activity">
    <reaction evidence="1">
        <text>[(1-&gt;4)-beta-D-mannuronosyl](n) = [alginate](n)</text>
        <dbReference type="Rhea" id="RHEA:45572"/>
        <dbReference type="Rhea" id="RHEA-COMP:11264"/>
        <dbReference type="Rhea" id="RHEA-COMP:11270"/>
        <dbReference type="ChEBI" id="CHEBI:58187"/>
        <dbReference type="ChEBI" id="CHEBI:85311"/>
        <dbReference type="EC" id="5.1.3.37"/>
    </reaction>
</comment>
<feature type="chain" id="PRO_5019177665" description="mannuronan 5-epimerase" evidence="15">
    <location>
        <begin position="30"/>
        <end position="524"/>
    </location>
</feature>
<evidence type="ECO:0000256" key="10">
    <source>
        <dbReference type="ARBA" id="ARBA00022786"/>
    </source>
</evidence>
<protein>
    <recommendedName>
        <fullName evidence="6">mannuronan 5-epimerase</fullName>
        <ecNumber evidence="6">5.1.3.37</ecNumber>
    </recommendedName>
    <alternativeName>
        <fullName evidence="13">Poly(beta-D-mannuronate) C5 epimerase</fullName>
    </alternativeName>
</protein>
<organism evidence="17 18">
    <name type="scientific">Pseudomonas cavernicola</name>
    <dbReference type="NCBI Taxonomy" id="2320866"/>
    <lineage>
        <taxon>Bacteria</taxon>
        <taxon>Pseudomonadati</taxon>
        <taxon>Pseudomonadota</taxon>
        <taxon>Gammaproteobacteria</taxon>
        <taxon>Pseudomonadales</taxon>
        <taxon>Pseudomonadaceae</taxon>
        <taxon>Pseudomonas</taxon>
    </lineage>
</organism>
<name>A0A418XB95_9PSED</name>
<reference evidence="17 18" key="1">
    <citation type="submission" date="2018-09" db="EMBL/GenBank/DDBJ databases">
        <authorList>
            <person name="Zhu H."/>
        </authorList>
    </citation>
    <scope>NUCLEOTIDE SEQUENCE [LARGE SCALE GENOMIC DNA]</scope>
    <source>
        <strain evidence="17 18">K1S02-6</strain>
    </source>
</reference>
<evidence type="ECO:0000256" key="14">
    <source>
        <dbReference type="ARBA" id="ARBA00045198"/>
    </source>
</evidence>